<evidence type="ECO:0000313" key="2">
    <source>
        <dbReference type="Proteomes" id="UP001630127"/>
    </source>
</evidence>
<name>A0ABD3AHP3_9GENT</name>
<comment type="caution">
    <text evidence="1">The sequence shown here is derived from an EMBL/GenBank/DDBJ whole genome shotgun (WGS) entry which is preliminary data.</text>
</comment>
<proteinExistence type="predicted"/>
<dbReference type="EMBL" id="JBJUIK010000004">
    <property type="protein sequence ID" value="KAL3530160.1"/>
    <property type="molecule type" value="Genomic_DNA"/>
</dbReference>
<organism evidence="1 2">
    <name type="scientific">Cinchona calisaya</name>
    <dbReference type="NCBI Taxonomy" id="153742"/>
    <lineage>
        <taxon>Eukaryota</taxon>
        <taxon>Viridiplantae</taxon>
        <taxon>Streptophyta</taxon>
        <taxon>Embryophyta</taxon>
        <taxon>Tracheophyta</taxon>
        <taxon>Spermatophyta</taxon>
        <taxon>Magnoliopsida</taxon>
        <taxon>eudicotyledons</taxon>
        <taxon>Gunneridae</taxon>
        <taxon>Pentapetalae</taxon>
        <taxon>asterids</taxon>
        <taxon>lamiids</taxon>
        <taxon>Gentianales</taxon>
        <taxon>Rubiaceae</taxon>
        <taxon>Cinchonoideae</taxon>
        <taxon>Cinchoneae</taxon>
        <taxon>Cinchona</taxon>
    </lineage>
</organism>
<gene>
    <name evidence="1" type="ORF">ACH5RR_009482</name>
</gene>
<protein>
    <submittedName>
        <fullName evidence="1">Uncharacterized protein</fullName>
    </submittedName>
</protein>
<dbReference type="AlphaFoldDB" id="A0ABD3AHP3"/>
<reference evidence="1 2" key="1">
    <citation type="submission" date="2024-11" db="EMBL/GenBank/DDBJ databases">
        <title>A near-complete genome assembly of Cinchona calisaya.</title>
        <authorList>
            <person name="Lian D.C."/>
            <person name="Zhao X.W."/>
            <person name="Wei L."/>
        </authorList>
    </citation>
    <scope>NUCLEOTIDE SEQUENCE [LARGE SCALE GENOMIC DNA]</scope>
    <source>
        <tissue evidence="1">Nenye</tissue>
    </source>
</reference>
<dbReference type="Proteomes" id="UP001630127">
    <property type="component" value="Unassembled WGS sequence"/>
</dbReference>
<keyword evidence="2" id="KW-1185">Reference proteome</keyword>
<sequence>MLIGKEDPDVVFLMKTKCNEKIVEVLKHSLSMFDLVVLARGLDGGLGLLWKTLSKSIEDWRSALHVWCKVSIGHIKKRENEFRRRIQAISQGITDNVSRAEILSLTSELDD</sequence>
<accession>A0ABD3AHP3</accession>
<evidence type="ECO:0000313" key="1">
    <source>
        <dbReference type="EMBL" id="KAL3530160.1"/>
    </source>
</evidence>